<evidence type="ECO:0000313" key="7">
    <source>
        <dbReference type="EMBL" id="MFB9327727.1"/>
    </source>
</evidence>
<evidence type="ECO:0000259" key="5">
    <source>
        <dbReference type="PROSITE" id="PS01124"/>
    </source>
</evidence>
<organism evidence="7 8">
    <name type="scientific">Paenibacillus aurantiacus</name>
    <dbReference type="NCBI Taxonomy" id="1936118"/>
    <lineage>
        <taxon>Bacteria</taxon>
        <taxon>Bacillati</taxon>
        <taxon>Bacillota</taxon>
        <taxon>Bacilli</taxon>
        <taxon>Bacillales</taxon>
        <taxon>Paenibacillaceae</taxon>
        <taxon>Paenibacillus</taxon>
    </lineage>
</organism>
<feature type="domain" description="Response regulatory" evidence="6">
    <location>
        <begin position="3"/>
        <end position="120"/>
    </location>
</feature>
<feature type="modified residue" description="4-aspartylphosphate" evidence="4">
    <location>
        <position position="55"/>
    </location>
</feature>
<dbReference type="PROSITE" id="PS50110">
    <property type="entry name" value="RESPONSE_REGULATORY"/>
    <property type="match status" value="1"/>
</dbReference>
<dbReference type="CDD" id="cd17536">
    <property type="entry name" value="REC_YesN-like"/>
    <property type="match status" value="1"/>
</dbReference>
<protein>
    <submittedName>
        <fullName evidence="7">Helix-turn-helix domain-containing protein</fullName>
    </submittedName>
</protein>
<dbReference type="InterPro" id="IPR018060">
    <property type="entry name" value="HTH_AraC"/>
</dbReference>
<proteinExistence type="predicted"/>
<evidence type="ECO:0000259" key="6">
    <source>
        <dbReference type="PROSITE" id="PS50110"/>
    </source>
</evidence>
<name>A0ABV5KUG2_9BACL</name>
<dbReference type="PROSITE" id="PS01124">
    <property type="entry name" value="HTH_ARAC_FAMILY_2"/>
    <property type="match status" value="1"/>
</dbReference>
<keyword evidence="4" id="KW-0597">Phosphoprotein</keyword>
<evidence type="ECO:0000256" key="4">
    <source>
        <dbReference type="PROSITE-ProRule" id="PRU00169"/>
    </source>
</evidence>
<evidence type="ECO:0000256" key="1">
    <source>
        <dbReference type="ARBA" id="ARBA00023015"/>
    </source>
</evidence>
<sequence length="543" mass="62408">MLRLLIVDDEDIITDGLFEVFHKLMPDKLDVCKAYSGKEALQWLQRTRIDIVLTDISMPGMSGLALSEEIRMYWPRCKVVFLTGYSEFDYAYQAIQMQNARYLLKTEGYGKVTEVVQEVIREIHHSTQMSALVEQSLEQRYALEFAAQGDYIRHLLQESHVLCKDRDVLVSEFRKLNMPLDPALPVVLVSGQLSYPEGTTYSERSELVNQARMIWNSYFTGQTRHVGIIDKHGELLWLLQPSEEAEEKFYGHLIRYLQGTLELISETCLESLKLTITFIIASSACEWEGITKQAERLRQLQQMKLGDGLPLITTDRIEQEVPSEQKEAGRIAQKAEVLAAHLEAGKRERFYETLADMTGCMLHPCANVQRTVEAYYSIALVLLSAINRSGLQEQFGDYGKLMRLDEHPSLKEGIQYLHQIADRLFSFKQQDEAEKASSVIDRICQYIEAHLSEDLSLVRLAEINYFNPSYLSRFFKQEKGVNLSEYIDQCRLRKAKELLTASELKVREVSAFVGYEAAHSFTRFFKKTTGMTPQEYRDSFQAG</sequence>
<accession>A0ABV5KUG2</accession>
<dbReference type="SUPFAM" id="SSF46689">
    <property type="entry name" value="Homeodomain-like"/>
    <property type="match status" value="2"/>
</dbReference>
<reference evidence="7 8" key="1">
    <citation type="submission" date="2024-09" db="EMBL/GenBank/DDBJ databases">
        <authorList>
            <person name="Sun Q."/>
            <person name="Mori K."/>
        </authorList>
    </citation>
    <scope>NUCLEOTIDE SEQUENCE [LARGE SCALE GENOMIC DNA]</scope>
    <source>
        <strain evidence="7 8">TISTR 2452</strain>
    </source>
</reference>
<keyword evidence="8" id="KW-1185">Reference proteome</keyword>
<dbReference type="InterPro" id="IPR009057">
    <property type="entry name" value="Homeodomain-like_sf"/>
</dbReference>
<comment type="caution">
    <text evidence="7">The sequence shown here is derived from an EMBL/GenBank/DDBJ whole genome shotgun (WGS) entry which is preliminary data.</text>
</comment>
<dbReference type="SUPFAM" id="SSF52172">
    <property type="entry name" value="CheY-like"/>
    <property type="match status" value="1"/>
</dbReference>
<dbReference type="SMART" id="SM00342">
    <property type="entry name" value="HTH_ARAC"/>
    <property type="match status" value="1"/>
</dbReference>
<gene>
    <name evidence="7" type="ORF">ACFFSY_17505</name>
</gene>
<dbReference type="PRINTS" id="PR00032">
    <property type="entry name" value="HTHARAC"/>
</dbReference>
<keyword evidence="3" id="KW-0804">Transcription</keyword>
<evidence type="ECO:0000313" key="8">
    <source>
        <dbReference type="Proteomes" id="UP001589747"/>
    </source>
</evidence>
<keyword evidence="2" id="KW-0238">DNA-binding</keyword>
<dbReference type="Proteomes" id="UP001589747">
    <property type="component" value="Unassembled WGS sequence"/>
</dbReference>
<evidence type="ECO:0000256" key="3">
    <source>
        <dbReference type="ARBA" id="ARBA00023163"/>
    </source>
</evidence>
<keyword evidence="1" id="KW-0805">Transcription regulation</keyword>
<dbReference type="SMART" id="SM00448">
    <property type="entry name" value="REC"/>
    <property type="match status" value="1"/>
</dbReference>
<dbReference type="Gene3D" id="3.40.50.2300">
    <property type="match status" value="1"/>
</dbReference>
<dbReference type="InterPro" id="IPR011006">
    <property type="entry name" value="CheY-like_superfamily"/>
</dbReference>
<dbReference type="InterPro" id="IPR020449">
    <property type="entry name" value="Tscrpt_reg_AraC-type_HTH"/>
</dbReference>
<feature type="domain" description="HTH araC/xylS-type" evidence="5">
    <location>
        <begin position="441"/>
        <end position="539"/>
    </location>
</feature>
<dbReference type="Pfam" id="PF12833">
    <property type="entry name" value="HTH_18"/>
    <property type="match status" value="1"/>
</dbReference>
<dbReference type="Pfam" id="PF00072">
    <property type="entry name" value="Response_reg"/>
    <property type="match status" value="1"/>
</dbReference>
<dbReference type="InterPro" id="IPR001789">
    <property type="entry name" value="Sig_transdc_resp-reg_receiver"/>
</dbReference>
<evidence type="ECO:0000256" key="2">
    <source>
        <dbReference type="ARBA" id="ARBA00023125"/>
    </source>
</evidence>
<dbReference type="PANTHER" id="PTHR43280:SF28">
    <property type="entry name" value="HTH-TYPE TRANSCRIPTIONAL ACTIVATOR RHAS"/>
    <property type="match status" value="1"/>
</dbReference>
<dbReference type="RefSeq" id="WP_377496328.1">
    <property type="nucleotide sequence ID" value="NZ_JBHMDO010000029.1"/>
</dbReference>
<dbReference type="EMBL" id="JBHMDO010000029">
    <property type="protein sequence ID" value="MFB9327727.1"/>
    <property type="molecule type" value="Genomic_DNA"/>
</dbReference>
<dbReference type="Gene3D" id="1.10.10.60">
    <property type="entry name" value="Homeodomain-like"/>
    <property type="match status" value="2"/>
</dbReference>
<dbReference type="PANTHER" id="PTHR43280">
    <property type="entry name" value="ARAC-FAMILY TRANSCRIPTIONAL REGULATOR"/>
    <property type="match status" value="1"/>
</dbReference>